<accession>T0LAL3</accession>
<dbReference type="VEuPathDB" id="MicrosporidiaDB:NAPIS_ORF01007"/>
<name>T0LAL3_9MICR</name>
<organism evidence="1 2">
    <name type="scientific">Vairimorpha apis BRL 01</name>
    <dbReference type="NCBI Taxonomy" id="1037528"/>
    <lineage>
        <taxon>Eukaryota</taxon>
        <taxon>Fungi</taxon>
        <taxon>Fungi incertae sedis</taxon>
        <taxon>Microsporidia</taxon>
        <taxon>Nosematidae</taxon>
        <taxon>Vairimorpha</taxon>
    </lineage>
</organism>
<dbReference type="EMBL" id="KE647141">
    <property type="protein sequence ID" value="EQB61418.1"/>
    <property type="molecule type" value="Genomic_DNA"/>
</dbReference>
<dbReference type="OrthoDB" id="2192644at2759"/>
<dbReference type="AlphaFoldDB" id="T0LAL3"/>
<gene>
    <name evidence="1" type="ORF">NAPIS_ORF01007</name>
</gene>
<evidence type="ECO:0000313" key="1">
    <source>
        <dbReference type="EMBL" id="EQB61418.1"/>
    </source>
</evidence>
<reference evidence="1 2" key="1">
    <citation type="journal article" date="2013" name="BMC Genomics">
        <title>Genome sequencing and comparative genomics of honey bee microsporidia, Nosema apis reveal novel insights into host-parasite interactions.</title>
        <authorList>
            <person name="Chen Yp."/>
            <person name="Pettis J.S."/>
            <person name="Zhao Y."/>
            <person name="Liu X."/>
            <person name="Tallon L.J."/>
            <person name="Sadzewicz L.D."/>
            <person name="Li R."/>
            <person name="Zheng H."/>
            <person name="Huang S."/>
            <person name="Zhang X."/>
            <person name="Hamilton M.C."/>
            <person name="Pernal S.F."/>
            <person name="Melathopoulos A.P."/>
            <person name="Yan X."/>
            <person name="Evans J.D."/>
        </authorList>
    </citation>
    <scope>NUCLEOTIDE SEQUENCE [LARGE SCALE GENOMIC DNA]</scope>
    <source>
        <strain evidence="1 2">BRL 01</strain>
    </source>
</reference>
<sequence>MIASNELIPTGIKILIVEVGITSFDNLQAVETEKKHKYDLLANHCGAMHGYKTKIIPYVKTWEGIETTFHKQYRNVLNINSRTQAYVQARVLKMTLESLSMEVLRGKYITESEQEVNELENLESHK</sequence>
<protein>
    <submittedName>
        <fullName evidence="1">Uncharacterized protein</fullName>
    </submittedName>
</protein>
<dbReference type="HOGENOM" id="CLU_162162_0_0_1"/>
<proteinExistence type="predicted"/>
<dbReference type="Proteomes" id="UP000053780">
    <property type="component" value="Unassembled WGS sequence"/>
</dbReference>
<evidence type="ECO:0000313" key="2">
    <source>
        <dbReference type="Proteomes" id="UP000053780"/>
    </source>
</evidence>
<keyword evidence="2" id="KW-1185">Reference proteome</keyword>